<reference evidence="4" key="1">
    <citation type="submission" date="2018-05" db="EMBL/GenBank/DDBJ databases">
        <authorList>
            <person name="Lanie J.A."/>
            <person name="Ng W.-L."/>
            <person name="Kazmierczak K.M."/>
            <person name="Andrzejewski T.M."/>
            <person name="Davidsen T.M."/>
            <person name="Wayne K.J."/>
            <person name="Tettelin H."/>
            <person name="Glass J.I."/>
            <person name="Rusch D."/>
            <person name="Podicherti R."/>
            <person name="Tsui H.-C.T."/>
            <person name="Winkler M.E."/>
        </authorList>
    </citation>
    <scope>NUCLEOTIDE SEQUENCE</scope>
</reference>
<protein>
    <recommendedName>
        <fullName evidence="3">Thiamine pyrophosphate enzyme N-terminal TPP-binding domain-containing protein</fullName>
    </recommendedName>
</protein>
<dbReference type="CDD" id="cd07035">
    <property type="entry name" value="TPP_PYR_POX_like"/>
    <property type="match status" value="1"/>
</dbReference>
<sequence length="202" mass="21854">MSKITGSHLIANVLAKEGVKNIFTLAGDHILPVIDVMSDWDFRFFDTRHEQAAVHMADAWARATDTPGIVMTTTPGFANAIPGLASAFHAESPMLSISGSAELSELGKGAMQEIDQIGMAAPVTKASWIVDDASKIPDMMHRALMLAYSGRRGPVHLTVPVDVQEQKIQSDQFPTYKSFKNNIGDAPISIPGKQIDQLLDVL</sequence>
<organism evidence="4">
    <name type="scientific">marine metagenome</name>
    <dbReference type="NCBI Taxonomy" id="408172"/>
    <lineage>
        <taxon>unclassified sequences</taxon>
        <taxon>metagenomes</taxon>
        <taxon>ecological metagenomes</taxon>
    </lineage>
</organism>
<dbReference type="EMBL" id="UINC01125877">
    <property type="protein sequence ID" value="SVD04011.1"/>
    <property type="molecule type" value="Genomic_DNA"/>
</dbReference>
<dbReference type="GO" id="GO:0003984">
    <property type="term" value="F:acetolactate synthase activity"/>
    <property type="evidence" value="ECO:0007669"/>
    <property type="project" value="TreeGrafter"/>
</dbReference>
<dbReference type="FunFam" id="3.40.50.970:FF:000007">
    <property type="entry name" value="Acetolactate synthase"/>
    <property type="match status" value="1"/>
</dbReference>
<gene>
    <name evidence="4" type="ORF">METZ01_LOCUS356865</name>
</gene>
<name>A0A382S555_9ZZZZ</name>
<proteinExistence type="inferred from homology"/>
<dbReference type="PANTHER" id="PTHR18968:SF166">
    <property type="entry name" value="2-HYDROXYACYL-COA LYASE 2"/>
    <property type="match status" value="1"/>
</dbReference>
<accession>A0A382S555</accession>
<dbReference type="GO" id="GO:0030976">
    <property type="term" value="F:thiamine pyrophosphate binding"/>
    <property type="evidence" value="ECO:0007669"/>
    <property type="project" value="InterPro"/>
</dbReference>
<dbReference type="GO" id="GO:0050660">
    <property type="term" value="F:flavin adenine dinucleotide binding"/>
    <property type="evidence" value="ECO:0007669"/>
    <property type="project" value="TreeGrafter"/>
</dbReference>
<comment type="similarity">
    <text evidence="2">Belongs to the TPP enzyme family.</text>
</comment>
<dbReference type="Gene3D" id="3.40.50.970">
    <property type="match status" value="1"/>
</dbReference>
<evidence type="ECO:0000259" key="3">
    <source>
        <dbReference type="Pfam" id="PF02776"/>
    </source>
</evidence>
<dbReference type="GO" id="GO:0005948">
    <property type="term" value="C:acetolactate synthase complex"/>
    <property type="evidence" value="ECO:0007669"/>
    <property type="project" value="TreeGrafter"/>
</dbReference>
<dbReference type="GO" id="GO:0009097">
    <property type="term" value="P:isoleucine biosynthetic process"/>
    <property type="evidence" value="ECO:0007669"/>
    <property type="project" value="TreeGrafter"/>
</dbReference>
<dbReference type="AlphaFoldDB" id="A0A382S555"/>
<dbReference type="GO" id="GO:0009099">
    <property type="term" value="P:L-valine biosynthetic process"/>
    <property type="evidence" value="ECO:0007669"/>
    <property type="project" value="TreeGrafter"/>
</dbReference>
<dbReference type="InterPro" id="IPR029061">
    <property type="entry name" value="THDP-binding"/>
</dbReference>
<feature type="domain" description="Thiamine pyrophosphate enzyme N-terminal TPP-binding" evidence="3">
    <location>
        <begin position="5"/>
        <end position="119"/>
    </location>
</feature>
<feature type="non-terminal residue" evidence="4">
    <location>
        <position position="202"/>
    </location>
</feature>
<dbReference type="InterPro" id="IPR045229">
    <property type="entry name" value="TPP_enz"/>
</dbReference>
<evidence type="ECO:0000256" key="2">
    <source>
        <dbReference type="ARBA" id="ARBA00007812"/>
    </source>
</evidence>
<evidence type="ECO:0000313" key="4">
    <source>
        <dbReference type="EMBL" id="SVD04011.1"/>
    </source>
</evidence>
<dbReference type="SUPFAM" id="SSF52518">
    <property type="entry name" value="Thiamin diphosphate-binding fold (THDP-binding)"/>
    <property type="match status" value="1"/>
</dbReference>
<dbReference type="InterPro" id="IPR012001">
    <property type="entry name" value="Thiamin_PyroP_enz_TPP-bd_dom"/>
</dbReference>
<comment type="cofactor">
    <cofactor evidence="1">
        <name>thiamine diphosphate</name>
        <dbReference type="ChEBI" id="CHEBI:58937"/>
    </cofactor>
</comment>
<dbReference type="Pfam" id="PF02776">
    <property type="entry name" value="TPP_enzyme_N"/>
    <property type="match status" value="1"/>
</dbReference>
<dbReference type="PANTHER" id="PTHR18968">
    <property type="entry name" value="THIAMINE PYROPHOSPHATE ENZYMES"/>
    <property type="match status" value="1"/>
</dbReference>
<evidence type="ECO:0000256" key="1">
    <source>
        <dbReference type="ARBA" id="ARBA00001964"/>
    </source>
</evidence>